<dbReference type="OrthoDB" id="675429at2"/>
<evidence type="ECO:0000313" key="1">
    <source>
        <dbReference type="EMBL" id="QEC57249.1"/>
    </source>
</evidence>
<evidence type="ECO:0000313" key="2">
    <source>
        <dbReference type="Proteomes" id="UP000321204"/>
    </source>
</evidence>
<dbReference type="EMBL" id="CP042433">
    <property type="protein sequence ID" value="QEC57249.1"/>
    <property type="molecule type" value="Genomic_DNA"/>
</dbReference>
<dbReference type="RefSeq" id="WP_146789367.1">
    <property type="nucleotide sequence ID" value="NZ_BAABIO010000003.1"/>
</dbReference>
<protein>
    <submittedName>
        <fullName evidence="1">Uncharacterized protein</fullName>
    </submittedName>
</protein>
<sequence>MKNYNRDLLLLYKEEVYNDDLLQKEVECLHEILMRVERDDVFCRTHELVTRTQVTQKEKAILKAIAWHELKPFYFLISKN</sequence>
<reference evidence="1 2" key="1">
    <citation type="journal article" date="2015" name="Int. J. Syst. Evol. Microbiol.">
        <title>Flavisolibacter ginsenosidimutans sp. nov., with ginsenoside-converting activity isolated from soil used for cultivating ginseng.</title>
        <authorList>
            <person name="Zhao Y."/>
            <person name="Liu Q."/>
            <person name="Kang M.S."/>
            <person name="Jin F."/>
            <person name="Yu H."/>
            <person name="Im W.T."/>
        </authorList>
    </citation>
    <scope>NUCLEOTIDE SEQUENCE [LARGE SCALE GENOMIC DNA]</scope>
    <source>
        <strain evidence="1 2">Gsoil 636</strain>
    </source>
</reference>
<keyword evidence="2" id="KW-1185">Reference proteome</keyword>
<dbReference type="AlphaFoldDB" id="A0A5B8UM39"/>
<dbReference type="Proteomes" id="UP000321204">
    <property type="component" value="Chromosome"/>
</dbReference>
<organism evidence="1 2">
    <name type="scientific">Flavisolibacter ginsenosidimutans</name>
    <dbReference type="NCBI Taxonomy" id="661481"/>
    <lineage>
        <taxon>Bacteria</taxon>
        <taxon>Pseudomonadati</taxon>
        <taxon>Bacteroidota</taxon>
        <taxon>Chitinophagia</taxon>
        <taxon>Chitinophagales</taxon>
        <taxon>Chitinophagaceae</taxon>
        <taxon>Flavisolibacter</taxon>
    </lineage>
</organism>
<proteinExistence type="predicted"/>
<name>A0A5B8UM39_9BACT</name>
<accession>A0A5B8UM39</accession>
<dbReference type="KEGG" id="fgg:FSB75_15530"/>
<gene>
    <name evidence="1" type="ORF">FSB75_15530</name>
</gene>